<keyword evidence="3" id="KW-1185">Reference proteome</keyword>
<organism evidence="2 3">
    <name type="scientific">Hibiscus sabdariffa</name>
    <name type="common">roselle</name>
    <dbReference type="NCBI Taxonomy" id="183260"/>
    <lineage>
        <taxon>Eukaryota</taxon>
        <taxon>Viridiplantae</taxon>
        <taxon>Streptophyta</taxon>
        <taxon>Embryophyta</taxon>
        <taxon>Tracheophyta</taxon>
        <taxon>Spermatophyta</taxon>
        <taxon>Magnoliopsida</taxon>
        <taxon>eudicotyledons</taxon>
        <taxon>Gunneridae</taxon>
        <taxon>Pentapetalae</taxon>
        <taxon>rosids</taxon>
        <taxon>malvids</taxon>
        <taxon>Malvales</taxon>
        <taxon>Malvaceae</taxon>
        <taxon>Malvoideae</taxon>
        <taxon>Hibiscus</taxon>
    </lineage>
</organism>
<dbReference type="Proteomes" id="UP001472677">
    <property type="component" value="Unassembled WGS sequence"/>
</dbReference>
<dbReference type="EMBL" id="JBBPBM010000062">
    <property type="protein sequence ID" value="KAK8515905.1"/>
    <property type="molecule type" value="Genomic_DNA"/>
</dbReference>
<evidence type="ECO:0000313" key="2">
    <source>
        <dbReference type="EMBL" id="KAK8515905.1"/>
    </source>
</evidence>
<gene>
    <name evidence="2" type="ORF">V6N12_016211</name>
</gene>
<sequence>MTVSPAAGVVDCAVVRREESLDKSPEAVVGEVLWRGNDLWCGQEIASDALKPVAREDQLVDVAVDCVGPIAEGSNIEVLVANGCKWKVRLLSDIISSLQMPEEKQQADKAKQRRGRGRPRKGHMKLMKSKWCRMSAEAVSPLPILEKLGQLKGFLKVWNRESFGSVDLQIVVNTELLNDLEGRDDGGVEMLETRRQLQGNLWKLLKYRSSIWRQKSRALWL</sequence>
<proteinExistence type="predicted"/>
<feature type="compositionally biased region" description="Basic residues" evidence="1">
    <location>
        <begin position="111"/>
        <end position="121"/>
    </location>
</feature>
<comment type="caution">
    <text evidence="2">The sequence shown here is derived from an EMBL/GenBank/DDBJ whole genome shotgun (WGS) entry which is preliminary data.</text>
</comment>
<name>A0ABR2C912_9ROSI</name>
<evidence type="ECO:0000313" key="3">
    <source>
        <dbReference type="Proteomes" id="UP001472677"/>
    </source>
</evidence>
<protein>
    <submittedName>
        <fullName evidence="2">Uncharacterized protein</fullName>
    </submittedName>
</protein>
<accession>A0ABR2C912</accession>
<evidence type="ECO:0000256" key="1">
    <source>
        <dbReference type="SAM" id="MobiDB-lite"/>
    </source>
</evidence>
<reference evidence="2 3" key="1">
    <citation type="journal article" date="2024" name="G3 (Bethesda)">
        <title>Genome assembly of Hibiscus sabdariffa L. provides insights into metabolisms of medicinal natural products.</title>
        <authorList>
            <person name="Kim T."/>
        </authorList>
    </citation>
    <scope>NUCLEOTIDE SEQUENCE [LARGE SCALE GENOMIC DNA]</scope>
    <source>
        <strain evidence="2">TK-2024</strain>
        <tissue evidence="2">Old leaves</tissue>
    </source>
</reference>
<feature type="region of interest" description="Disordered" evidence="1">
    <location>
        <begin position="102"/>
        <end position="121"/>
    </location>
</feature>